<evidence type="ECO:0000313" key="4">
    <source>
        <dbReference type="Proteomes" id="UP000235145"/>
    </source>
</evidence>
<organism evidence="3 4">
    <name type="scientific">Lactuca sativa</name>
    <name type="common">Garden lettuce</name>
    <dbReference type="NCBI Taxonomy" id="4236"/>
    <lineage>
        <taxon>Eukaryota</taxon>
        <taxon>Viridiplantae</taxon>
        <taxon>Streptophyta</taxon>
        <taxon>Embryophyta</taxon>
        <taxon>Tracheophyta</taxon>
        <taxon>Spermatophyta</taxon>
        <taxon>Magnoliopsida</taxon>
        <taxon>eudicotyledons</taxon>
        <taxon>Gunneridae</taxon>
        <taxon>Pentapetalae</taxon>
        <taxon>asterids</taxon>
        <taxon>campanulids</taxon>
        <taxon>Asterales</taxon>
        <taxon>Asteraceae</taxon>
        <taxon>Cichorioideae</taxon>
        <taxon>Cichorieae</taxon>
        <taxon>Lactucinae</taxon>
        <taxon>Lactuca</taxon>
    </lineage>
</organism>
<dbReference type="Gene3D" id="4.10.60.10">
    <property type="entry name" value="Zinc finger, CCHC-type"/>
    <property type="match status" value="1"/>
</dbReference>
<dbReference type="AlphaFoldDB" id="A0A9R1UH79"/>
<keyword evidence="1" id="KW-0863">Zinc-finger</keyword>
<keyword evidence="4" id="KW-1185">Reference proteome</keyword>
<evidence type="ECO:0000256" key="1">
    <source>
        <dbReference type="PROSITE-ProRule" id="PRU00047"/>
    </source>
</evidence>
<proteinExistence type="predicted"/>
<dbReference type="PROSITE" id="PS50158">
    <property type="entry name" value="ZF_CCHC"/>
    <property type="match status" value="1"/>
</dbReference>
<dbReference type="InterPro" id="IPR001878">
    <property type="entry name" value="Znf_CCHC"/>
</dbReference>
<evidence type="ECO:0000259" key="2">
    <source>
        <dbReference type="PROSITE" id="PS50158"/>
    </source>
</evidence>
<feature type="domain" description="CCHC-type" evidence="2">
    <location>
        <begin position="61"/>
        <end position="77"/>
    </location>
</feature>
<protein>
    <recommendedName>
        <fullName evidence="2">CCHC-type domain-containing protein</fullName>
    </recommendedName>
</protein>
<dbReference type="SMART" id="SM00343">
    <property type="entry name" value="ZnF_C2HC"/>
    <property type="match status" value="1"/>
</dbReference>
<evidence type="ECO:0000313" key="3">
    <source>
        <dbReference type="EMBL" id="KAJ0186923.1"/>
    </source>
</evidence>
<dbReference type="SUPFAM" id="SSF57756">
    <property type="entry name" value="Retrovirus zinc finger-like domains"/>
    <property type="match status" value="1"/>
</dbReference>
<reference evidence="3 4" key="1">
    <citation type="journal article" date="2017" name="Nat. Commun.">
        <title>Genome assembly with in vitro proximity ligation data and whole-genome triplication in lettuce.</title>
        <authorList>
            <person name="Reyes-Chin-Wo S."/>
            <person name="Wang Z."/>
            <person name="Yang X."/>
            <person name="Kozik A."/>
            <person name="Arikit S."/>
            <person name="Song C."/>
            <person name="Xia L."/>
            <person name="Froenicke L."/>
            <person name="Lavelle D.O."/>
            <person name="Truco M.J."/>
            <person name="Xia R."/>
            <person name="Zhu S."/>
            <person name="Xu C."/>
            <person name="Xu H."/>
            <person name="Xu X."/>
            <person name="Cox K."/>
            <person name="Korf I."/>
            <person name="Meyers B.C."/>
            <person name="Michelmore R.W."/>
        </authorList>
    </citation>
    <scope>NUCLEOTIDE SEQUENCE [LARGE SCALE GENOMIC DNA]</scope>
    <source>
        <strain evidence="4">cv. Salinas</strain>
        <tissue evidence="3">Seedlings</tissue>
    </source>
</reference>
<dbReference type="GO" id="GO:0008270">
    <property type="term" value="F:zinc ion binding"/>
    <property type="evidence" value="ECO:0007669"/>
    <property type="project" value="UniProtKB-KW"/>
</dbReference>
<name>A0A9R1UH79_LACSA</name>
<dbReference type="Proteomes" id="UP000235145">
    <property type="component" value="Unassembled WGS sequence"/>
</dbReference>
<accession>A0A9R1UH79</accession>
<dbReference type="Pfam" id="PF00098">
    <property type="entry name" value="zf-CCHC"/>
    <property type="match status" value="1"/>
</dbReference>
<dbReference type="InterPro" id="IPR036875">
    <property type="entry name" value="Znf_CCHC_sf"/>
</dbReference>
<comment type="caution">
    <text evidence="3">The sequence shown here is derived from an EMBL/GenBank/DDBJ whole genome shotgun (WGS) entry which is preliminary data.</text>
</comment>
<keyword evidence="1" id="KW-0479">Metal-binding</keyword>
<sequence>MGYHIVQLQPYWSFNDVCQLALKKTETYKGTLGGTLANQFNSIRSEGSSNPSVTPTRNPPRCFKCGGLGHFAPECPNTQLVTLIEDTPPKYDSDGEIHKDEDTKIILSPYRPACSWHDP</sequence>
<gene>
    <name evidence="3" type="ORF">LSAT_V11C900503090</name>
</gene>
<dbReference type="EMBL" id="NBSK02000009">
    <property type="protein sequence ID" value="KAJ0186923.1"/>
    <property type="molecule type" value="Genomic_DNA"/>
</dbReference>
<keyword evidence="1" id="KW-0862">Zinc</keyword>
<dbReference type="GO" id="GO:0003676">
    <property type="term" value="F:nucleic acid binding"/>
    <property type="evidence" value="ECO:0007669"/>
    <property type="project" value="InterPro"/>
</dbReference>